<keyword evidence="5 12" id="KW-0862">Zinc</keyword>
<evidence type="ECO:0000256" key="4">
    <source>
        <dbReference type="ARBA" id="ARBA00022723"/>
    </source>
</evidence>
<feature type="binding site" evidence="12">
    <location>
        <position position="133"/>
    </location>
    <ligand>
        <name>Zn(2+)</name>
        <dbReference type="ChEBI" id="CHEBI:29105"/>
        <note>ligand shared between dimeric partners</note>
    </ligand>
</feature>
<comment type="pathway">
    <text evidence="1">Secondary metabolite metabolism; methylglyoxal degradation; (R)-lactate from methylglyoxal: step 1/2.</text>
</comment>
<dbReference type="PANTHER" id="PTHR10374:SF30">
    <property type="entry name" value="LACTOYLGLUTATHIONE LYASE"/>
    <property type="match status" value="1"/>
</dbReference>
<dbReference type="InterPro" id="IPR004361">
    <property type="entry name" value="Glyoxalase_1"/>
</dbReference>
<evidence type="ECO:0000256" key="11">
    <source>
        <dbReference type="PIRSR" id="PIRSR604361-1"/>
    </source>
</evidence>
<sequence>MLNLQASSITSRLSLAVSYSLNRGSLLSVSIQYQSIRAQKFSSHLNKRCLNSCASYRGLATMASDSSKYKLNHTMIRVKEPNRSIKFYEFLGMKLIRKYEQPEAKFDLYFMGFDSPKSLSHGKHFSDREGLIELTHNYGTEIDPDYAVSPGNVHPHKGFGHTCISVDNIQASCQRLEKAGYPFQKILNDGSMKNIAFVLDPDGYWVEIIGQNDLDETKNIQETNLSSYRLNHTMIRVKDPVKSLRFYQDVLGMKLISSLENKSANYNLYFLGYTGENSSTHQAPNENLTSLASREGLLELTWNYGTEADPDFKYHNGNDDPKGYGHICIRTAIFLLKGVTYFSI</sequence>
<keyword evidence="4 12" id="KW-0479">Metal-binding</keyword>
<dbReference type="SUPFAM" id="SSF54593">
    <property type="entry name" value="Glyoxalase/Bleomycin resistance protein/Dihydroxybiphenyl dioxygenase"/>
    <property type="match status" value="2"/>
</dbReference>
<dbReference type="GO" id="GO:0004462">
    <property type="term" value="F:lactoylglutathione lyase activity"/>
    <property type="evidence" value="ECO:0007669"/>
    <property type="project" value="UniProtKB-EC"/>
</dbReference>
<evidence type="ECO:0000256" key="1">
    <source>
        <dbReference type="ARBA" id="ARBA00005008"/>
    </source>
</evidence>
<dbReference type="InterPro" id="IPR018146">
    <property type="entry name" value="Glyoxalase_1_CS"/>
</dbReference>
<dbReference type="NCBIfam" id="TIGR00068">
    <property type="entry name" value="glyox_I"/>
    <property type="match status" value="1"/>
</dbReference>
<evidence type="ECO:0000256" key="5">
    <source>
        <dbReference type="ARBA" id="ARBA00022833"/>
    </source>
</evidence>
<evidence type="ECO:0000256" key="12">
    <source>
        <dbReference type="PIRSR" id="PIRSR604361-3"/>
    </source>
</evidence>
<protein>
    <recommendedName>
        <fullName evidence="3">lactoylglutathione lyase</fullName>
        <ecNumber evidence="3">4.4.1.5</ecNumber>
    </recommendedName>
    <alternativeName>
        <fullName evidence="8">Aldoketomutase</fullName>
    </alternativeName>
    <alternativeName>
        <fullName evidence="7">Ketone-aldehyde mutase</fullName>
    </alternativeName>
    <alternativeName>
        <fullName evidence="9">Methylglyoxalase</fullName>
    </alternativeName>
    <alternativeName>
        <fullName evidence="10">S-D-lactoylglutathione methylglyoxal lyase</fullName>
    </alternativeName>
</protein>
<dbReference type="Proteomes" id="UP000285326">
    <property type="component" value="Unassembled WGS sequence"/>
</dbReference>
<evidence type="ECO:0000256" key="10">
    <source>
        <dbReference type="ARBA" id="ARBA00033298"/>
    </source>
</evidence>
<dbReference type="CDD" id="cd07233">
    <property type="entry name" value="GlxI_Zn"/>
    <property type="match status" value="2"/>
</dbReference>
<dbReference type="InterPro" id="IPR037523">
    <property type="entry name" value="VOC_core"/>
</dbReference>
<feature type="domain" description="VOC" evidence="13">
    <location>
        <begin position="229"/>
        <end position="344"/>
    </location>
</feature>
<dbReference type="EC" id="4.4.1.5" evidence="3"/>
<dbReference type="Pfam" id="PF00903">
    <property type="entry name" value="Glyoxalase"/>
    <property type="match status" value="2"/>
</dbReference>
<comment type="cofactor">
    <cofactor evidence="12">
        <name>Zn(2+)</name>
        <dbReference type="ChEBI" id="CHEBI:29105"/>
    </cofactor>
    <text evidence="12">Binds 1 zinc ion per subunit. In the homodimer, two zinc ions are bound between subunits.</text>
</comment>
<gene>
    <name evidence="14" type="ORF">GcM1_186025</name>
</gene>
<comment type="similarity">
    <text evidence="2">Belongs to the glyoxalase I family.</text>
</comment>
<evidence type="ECO:0000256" key="3">
    <source>
        <dbReference type="ARBA" id="ARBA00012081"/>
    </source>
</evidence>
<dbReference type="Gene3D" id="3.10.180.10">
    <property type="entry name" value="2,3-Dihydroxybiphenyl 1,2-Dioxygenase, domain 1"/>
    <property type="match status" value="2"/>
</dbReference>
<evidence type="ECO:0000313" key="14">
    <source>
        <dbReference type="EMBL" id="RKF81137.1"/>
    </source>
</evidence>
<feature type="domain" description="VOC" evidence="13">
    <location>
        <begin position="70"/>
        <end position="211"/>
    </location>
</feature>
<dbReference type="InterPro" id="IPR029068">
    <property type="entry name" value="Glyas_Bleomycin-R_OHBP_Dase"/>
</dbReference>
<comment type="caution">
    <text evidence="14">The sequence shown here is derived from an EMBL/GenBank/DDBJ whole genome shotgun (WGS) entry which is preliminary data.</text>
</comment>
<evidence type="ECO:0000256" key="2">
    <source>
        <dbReference type="ARBA" id="ARBA00010363"/>
    </source>
</evidence>
<dbReference type="PROSITE" id="PS00934">
    <property type="entry name" value="GLYOXALASE_I_1"/>
    <property type="match status" value="2"/>
</dbReference>
<evidence type="ECO:0000259" key="13">
    <source>
        <dbReference type="PROSITE" id="PS51819"/>
    </source>
</evidence>
<reference evidence="14 15" key="1">
    <citation type="journal article" date="2018" name="BMC Genomics">
        <title>Comparative genome analyses reveal sequence features reflecting distinct modes of host-adaptation between dicot and monocot powdery mildew.</title>
        <authorList>
            <person name="Wu Y."/>
            <person name="Ma X."/>
            <person name="Pan Z."/>
            <person name="Kale S.D."/>
            <person name="Song Y."/>
            <person name="King H."/>
            <person name="Zhang Q."/>
            <person name="Presley C."/>
            <person name="Deng X."/>
            <person name="Wei C.I."/>
            <person name="Xiao S."/>
        </authorList>
    </citation>
    <scope>NUCLEOTIDE SEQUENCE [LARGE SCALE GENOMIC DNA]</scope>
    <source>
        <strain evidence="14">UMSG1</strain>
    </source>
</reference>
<accession>A0A420J2V6</accession>
<name>A0A420J2V6_9PEZI</name>
<evidence type="ECO:0000256" key="8">
    <source>
        <dbReference type="ARBA" id="ARBA00030892"/>
    </source>
</evidence>
<dbReference type="UniPathway" id="UPA00619">
    <property type="reaction ID" value="UER00675"/>
</dbReference>
<evidence type="ECO:0000256" key="6">
    <source>
        <dbReference type="ARBA" id="ARBA00023239"/>
    </source>
</evidence>
<dbReference type="AlphaFoldDB" id="A0A420J2V6"/>
<dbReference type="PROSITE" id="PS51819">
    <property type="entry name" value="VOC"/>
    <property type="match status" value="2"/>
</dbReference>
<dbReference type="EMBL" id="MCBS01018612">
    <property type="protein sequence ID" value="RKF81137.1"/>
    <property type="molecule type" value="Genomic_DNA"/>
</dbReference>
<feature type="binding site" evidence="12">
    <location>
        <position position="207"/>
    </location>
    <ligand>
        <name>Zn(2+)</name>
        <dbReference type="ChEBI" id="CHEBI:29105"/>
        <note>ligand shared between dimeric partners</note>
    </ligand>
</feature>
<dbReference type="InterPro" id="IPR004360">
    <property type="entry name" value="Glyas_Fos-R_dOase_dom"/>
</dbReference>
<evidence type="ECO:0000256" key="7">
    <source>
        <dbReference type="ARBA" id="ARBA00030291"/>
    </source>
</evidence>
<evidence type="ECO:0000256" key="9">
    <source>
        <dbReference type="ARBA" id="ARBA00032460"/>
    </source>
</evidence>
<keyword evidence="6 14" id="KW-0456">Lyase</keyword>
<proteinExistence type="inferred from homology"/>
<feature type="active site" description="Proton donor/acceptor" evidence="11">
    <location>
        <position position="207"/>
    </location>
</feature>
<dbReference type="PANTHER" id="PTHR10374">
    <property type="entry name" value="LACTOYLGLUTATHIONE LYASE GLYOXALASE I"/>
    <property type="match status" value="1"/>
</dbReference>
<dbReference type="GO" id="GO:0046872">
    <property type="term" value="F:metal ion binding"/>
    <property type="evidence" value="ECO:0007669"/>
    <property type="project" value="UniProtKB-KW"/>
</dbReference>
<organism evidence="14 15">
    <name type="scientific">Golovinomyces cichoracearum</name>
    <dbReference type="NCBI Taxonomy" id="62708"/>
    <lineage>
        <taxon>Eukaryota</taxon>
        <taxon>Fungi</taxon>
        <taxon>Dikarya</taxon>
        <taxon>Ascomycota</taxon>
        <taxon>Pezizomycotina</taxon>
        <taxon>Leotiomycetes</taxon>
        <taxon>Erysiphales</taxon>
        <taxon>Erysiphaceae</taxon>
        <taxon>Golovinomyces</taxon>
    </lineage>
</organism>
<feature type="binding site" evidence="12">
    <location>
        <position position="161"/>
    </location>
    <ligand>
        <name>Zn(2+)</name>
        <dbReference type="ChEBI" id="CHEBI:29105"/>
        <note>ligand shared between dimeric partners</note>
    </ligand>
</feature>
<evidence type="ECO:0000313" key="15">
    <source>
        <dbReference type="Proteomes" id="UP000285326"/>
    </source>
</evidence>